<dbReference type="Pfam" id="PF07881">
    <property type="entry name" value="Fucose_iso_N1"/>
    <property type="match status" value="1"/>
</dbReference>
<dbReference type="GO" id="GO:0019571">
    <property type="term" value="P:D-arabinose catabolic process"/>
    <property type="evidence" value="ECO:0007669"/>
    <property type="project" value="TreeGrafter"/>
</dbReference>
<keyword evidence="2" id="KW-0119">Carbohydrate metabolism</keyword>
<dbReference type="InterPro" id="IPR009015">
    <property type="entry name" value="Fucose_isomerase_N/cen_sf"/>
</dbReference>
<evidence type="ECO:0000259" key="3">
    <source>
        <dbReference type="Pfam" id="PF02952"/>
    </source>
</evidence>
<dbReference type="Gene3D" id="3.40.275.10">
    <property type="entry name" value="L-fucose Isomerase, Chain A, domain 2"/>
    <property type="match status" value="1"/>
</dbReference>
<evidence type="ECO:0008006" key="6">
    <source>
        <dbReference type="Google" id="ProtNLM"/>
    </source>
</evidence>
<evidence type="ECO:0000259" key="4">
    <source>
        <dbReference type="Pfam" id="PF07881"/>
    </source>
</evidence>
<dbReference type="InterPro" id="IPR038393">
    <property type="entry name" value="Fuc_iso_dom3_sf"/>
</dbReference>
<organism evidence="5">
    <name type="scientific">marine sediment metagenome</name>
    <dbReference type="NCBI Taxonomy" id="412755"/>
    <lineage>
        <taxon>unclassified sequences</taxon>
        <taxon>metagenomes</taxon>
        <taxon>ecological metagenomes</taxon>
    </lineage>
</organism>
<dbReference type="GO" id="GO:0005737">
    <property type="term" value="C:cytoplasm"/>
    <property type="evidence" value="ECO:0007669"/>
    <property type="project" value="InterPro"/>
</dbReference>
<reference evidence="5" key="1">
    <citation type="journal article" date="2014" name="Front. Microbiol.">
        <title>High frequency of phylogenetically diverse reductive dehalogenase-homologous genes in deep subseafloor sedimentary metagenomes.</title>
        <authorList>
            <person name="Kawai M."/>
            <person name="Futagami T."/>
            <person name="Toyoda A."/>
            <person name="Takaki Y."/>
            <person name="Nishi S."/>
            <person name="Hori S."/>
            <person name="Arai W."/>
            <person name="Tsubouchi T."/>
            <person name="Morono Y."/>
            <person name="Uchiyama I."/>
            <person name="Ito T."/>
            <person name="Fujiyama A."/>
            <person name="Inagaki F."/>
            <person name="Takami H."/>
        </authorList>
    </citation>
    <scope>NUCLEOTIDE SEQUENCE</scope>
    <source>
        <strain evidence="5">Expedition CK06-06</strain>
    </source>
</reference>
<feature type="domain" description="L-fucose isomerase N-terminal-1" evidence="4">
    <location>
        <begin position="2"/>
        <end position="61"/>
    </location>
</feature>
<keyword evidence="1" id="KW-0413">Isomerase</keyword>
<dbReference type="InterPro" id="IPR012888">
    <property type="entry name" value="Fucose_iso_N1"/>
</dbReference>
<gene>
    <name evidence="5" type="ORF">S06H3_06158</name>
</gene>
<dbReference type="PANTHER" id="PTHR37840">
    <property type="entry name" value="L-FUCOSE ISOMERASE"/>
    <property type="match status" value="1"/>
</dbReference>
<proteinExistence type="predicted"/>
<dbReference type="GO" id="GO:0008736">
    <property type="term" value="F:L-fucose isomerase activity"/>
    <property type="evidence" value="ECO:0007669"/>
    <property type="project" value="InterPro"/>
</dbReference>
<dbReference type="GO" id="GO:0042355">
    <property type="term" value="P:L-fucose catabolic process"/>
    <property type="evidence" value="ECO:0007669"/>
    <property type="project" value="TreeGrafter"/>
</dbReference>
<evidence type="ECO:0000256" key="2">
    <source>
        <dbReference type="ARBA" id="ARBA00023277"/>
    </source>
</evidence>
<dbReference type="InterPro" id="IPR005763">
    <property type="entry name" value="Fucose_isomerase"/>
</dbReference>
<feature type="domain" description="L-fucose isomerase C-terminal" evidence="3">
    <location>
        <begin position="270"/>
        <end position="399"/>
    </location>
</feature>
<dbReference type="InterPro" id="IPR015888">
    <property type="entry name" value="Fuc_isomerase_C"/>
</dbReference>
<comment type="caution">
    <text evidence="5">The sequence shown here is derived from an EMBL/GenBank/DDBJ whole genome shotgun (WGS) entry which is preliminary data.</text>
</comment>
<accession>X1LAP2</accession>
<dbReference type="GO" id="GO:0030145">
    <property type="term" value="F:manganese ion binding"/>
    <property type="evidence" value="ECO:0007669"/>
    <property type="project" value="InterPro"/>
</dbReference>
<dbReference type="EMBL" id="BARV01002362">
    <property type="protein sequence ID" value="GAH91208.1"/>
    <property type="molecule type" value="Genomic_DNA"/>
</dbReference>
<dbReference type="Gene3D" id="3.20.14.10">
    <property type="entry name" value="L-fucose/L-arabinose isomerase, C-terminal"/>
    <property type="match status" value="1"/>
</dbReference>
<name>X1LAP2_9ZZZZ</name>
<sequence length="412" mass="46301">NKSTPIVVLTNLAPEQPGMVGGMAAAGGLDQLGIPNFRIWSTKLSEDPRRVEQMVAFARFARDRARTSASADEVIERLHGQIYGEIGGRSIQIVTAEADPLQWSRIFGVDIQPIGQAEIIRKANQMIQWSKGINSEIVSIKDERISKAFDFLTRYTKSINYEDKFSQGKLKYELACYYATQDIIAENDLDFMGIKCQPEMSEYYVTQCLTHAFSNDNRGPGGEEKKVVVCACEDDKDAALTQQIMYLLTGKPTMFADFRHLDPEKEILYLVNCGAHTPWFATRTDDVESNLDKISLDKQAFFYAACGATVNFDAAPGPVTGARLGRKNGRYWMNIVPGEFVERPPDTLITTPGWPHAFMRFRVPMEQLFREHPCNHIQIVAEDCVAGLVEICEKLGIGYKVQDKNLEFEKTV</sequence>
<protein>
    <recommendedName>
        <fullName evidence="6">L-fucose isomerase C-terminal domain-containing protein</fullName>
    </recommendedName>
</protein>
<evidence type="ECO:0000256" key="1">
    <source>
        <dbReference type="ARBA" id="ARBA00023235"/>
    </source>
</evidence>
<dbReference type="AlphaFoldDB" id="X1LAP2"/>
<dbReference type="InterPro" id="IPR038392">
    <property type="entry name" value="Fucose_isomerase_dom2_sf"/>
</dbReference>
<evidence type="ECO:0000313" key="5">
    <source>
        <dbReference type="EMBL" id="GAH91208.1"/>
    </source>
</evidence>
<dbReference type="PANTHER" id="PTHR37840:SF1">
    <property type="entry name" value="L-FUCOSE ISOMERASE"/>
    <property type="match status" value="1"/>
</dbReference>
<dbReference type="Pfam" id="PF02952">
    <property type="entry name" value="Fucose_iso_C"/>
    <property type="match status" value="1"/>
</dbReference>
<feature type="non-terminal residue" evidence="5">
    <location>
        <position position="1"/>
    </location>
</feature>
<dbReference type="GO" id="GO:0008790">
    <property type="term" value="F:arabinose isomerase activity"/>
    <property type="evidence" value="ECO:0007669"/>
    <property type="project" value="TreeGrafter"/>
</dbReference>
<dbReference type="SUPFAM" id="SSF53743">
    <property type="entry name" value="FucI/AraA N-terminal and middle domains"/>
    <property type="match status" value="1"/>
</dbReference>